<evidence type="ECO:0000256" key="3">
    <source>
        <dbReference type="ARBA" id="ARBA00022833"/>
    </source>
</evidence>
<feature type="domain" description="A20-type" evidence="5">
    <location>
        <begin position="1"/>
        <end position="26"/>
    </location>
</feature>
<feature type="non-terminal residue" evidence="6">
    <location>
        <position position="90"/>
    </location>
</feature>
<protein>
    <recommendedName>
        <fullName evidence="5">A20-type domain-containing protein</fullName>
    </recommendedName>
</protein>
<comment type="caution">
    <text evidence="6">The sequence shown here is derived from an EMBL/GenBank/DDBJ whole genome shotgun (WGS) entry which is preliminary data.</text>
</comment>
<dbReference type="GO" id="GO:0003677">
    <property type="term" value="F:DNA binding"/>
    <property type="evidence" value="ECO:0007669"/>
    <property type="project" value="InterPro"/>
</dbReference>
<dbReference type="SUPFAM" id="SSF57716">
    <property type="entry name" value="Glucocorticoid receptor-like (DNA-binding domain)"/>
    <property type="match status" value="1"/>
</dbReference>
<reference evidence="6" key="1">
    <citation type="submission" date="2023-10" db="EMBL/GenBank/DDBJ databases">
        <title>Genome assembly of Pristionchus species.</title>
        <authorList>
            <person name="Yoshida K."/>
            <person name="Sommer R.J."/>
        </authorList>
    </citation>
    <scope>NUCLEOTIDE SEQUENCE</scope>
    <source>
        <strain evidence="6">RS0144</strain>
    </source>
</reference>
<keyword evidence="1" id="KW-0479">Metal-binding</keyword>
<keyword evidence="7" id="KW-1185">Reference proteome</keyword>
<evidence type="ECO:0000259" key="5">
    <source>
        <dbReference type="PROSITE" id="PS51036"/>
    </source>
</evidence>
<keyword evidence="2" id="KW-0863">Zinc-finger</keyword>
<dbReference type="Proteomes" id="UP001432027">
    <property type="component" value="Unassembled WGS sequence"/>
</dbReference>
<dbReference type="EMBL" id="BTSX01000005">
    <property type="protein sequence ID" value="GMT00943.1"/>
    <property type="molecule type" value="Genomic_DNA"/>
</dbReference>
<evidence type="ECO:0000313" key="7">
    <source>
        <dbReference type="Proteomes" id="UP001432027"/>
    </source>
</evidence>
<proteinExistence type="predicted"/>
<dbReference type="Pfam" id="PF01754">
    <property type="entry name" value="zf-A20"/>
    <property type="match status" value="1"/>
</dbReference>
<keyword evidence="3" id="KW-0862">Zinc</keyword>
<organism evidence="6 7">
    <name type="scientific">Pristionchus entomophagus</name>
    <dbReference type="NCBI Taxonomy" id="358040"/>
    <lineage>
        <taxon>Eukaryota</taxon>
        <taxon>Metazoa</taxon>
        <taxon>Ecdysozoa</taxon>
        <taxon>Nematoda</taxon>
        <taxon>Chromadorea</taxon>
        <taxon>Rhabditida</taxon>
        <taxon>Rhabditina</taxon>
        <taxon>Diplogasteromorpha</taxon>
        <taxon>Diplogasteroidea</taxon>
        <taxon>Neodiplogasteridae</taxon>
        <taxon>Pristionchus</taxon>
    </lineage>
</organism>
<feature type="non-terminal residue" evidence="6">
    <location>
        <position position="1"/>
    </location>
</feature>
<gene>
    <name evidence="6" type="ORF">PENTCL1PPCAC_23117</name>
</gene>
<dbReference type="Gene3D" id="1.20.5.4770">
    <property type="match status" value="1"/>
</dbReference>
<evidence type="ECO:0000313" key="6">
    <source>
        <dbReference type="EMBL" id="GMT00943.1"/>
    </source>
</evidence>
<evidence type="ECO:0000256" key="4">
    <source>
        <dbReference type="SAM" id="MobiDB-lite"/>
    </source>
</evidence>
<dbReference type="AlphaFoldDB" id="A0AAV5U3A5"/>
<evidence type="ECO:0000256" key="2">
    <source>
        <dbReference type="ARBA" id="ARBA00022771"/>
    </source>
</evidence>
<accession>A0AAV5U3A5</accession>
<dbReference type="GO" id="GO:0008270">
    <property type="term" value="F:zinc ion binding"/>
    <property type="evidence" value="ECO:0007669"/>
    <property type="project" value="UniProtKB-KW"/>
</dbReference>
<feature type="compositionally biased region" description="Low complexity" evidence="4">
    <location>
        <begin position="43"/>
        <end position="58"/>
    </location>
</feature>
<name>A0AAV5U3A5_9BILA</name>
<dbReference type="PROSITE" id="PS51036">
    <property type="entry name" value="ZF_A20"/>
    <property type="match status" value="1"/>
</dbReference>
<evidence type="ECO:0000256" key="1">
    <source>
        <dbReference type="ARBA" id="ARBA00022723"/>
    </source>
</evidence>
<dbReference type="InterPro" id="IPR002653">
    <property type="entry name" value="Znf_A20"/>
</dbReference>
<dbReference type="SMART" id="SM00259">
    <property type="entry name" value="ZnF_A20"/>
    <property type="match status" value="1"/>
</dbReference>
<sequence>SCGFFGAAATEGYCSKCYKDSIQRQQDTARISPSITVPAPVTSSQSTSSSSSLGNSPSPMTCSQAALSAEDQVAKLESAAATAQVTLSSS</sequence>
<feature type="region of interest" description="Disordered" evidence="4">
    <location>
        <begin position="29"/>
        <end position="64"/>
    </location>
</feature>